<dbReference type="RefSeq" id="XP_005794467.1">
    <property type="nucleotide sequence ID" value="XM_005794410.1"/>
</dbReference>
<dbReference type="GeneID" id="17287308"/>
<dbReference type="HOGENOM" id="CLU_3128246_0_0_1"/>
<accession>A0A0D3L203</accession>
<reference evidence="2" key="1">
    <citation type="journal article" date="2013" name="Nature">
        <title>Pan genome of the phytoplankton Emiliania underpins its global distribution.</title>
        <authorList>
            <person name="Read B.A."/>
            <person name="Kegel J."/>
            <person name="Klute M.J."/>
            <person name="Kuo A."/>
            <person name="Lefebvre S.C."/>
            <person name="Maumus F."/>
            <person name="Mayer C."/>
            <person name="Miller J."/>
            <person name="Monier A."/>
            <person name="Salamov A."/>
            <person name="Young J."/>
            <person name="Aguilar M."/>
            <person name="Claverie J.M."/>
            <person name="Frickenhaus S."/>
            <person name="Gonzalez K."/>
            <person name="Herman E.K."/>
            <person name="Lin Y.C."/>
            <person name="Napier J."/>
            <person name="Ogata H."/>
            <person name="Sarno A.F."/>
            <person name="Shmutz J."/>
            <person name="Schroeder D."/>
            <person name="de Vargas C."/>
            <person name="Verret F."/>
            <person name="von Dassow P."/>
            <person name="Valentin K."/>
            <person name="Van de Peer Y."/>
            <person name="Wheeler G."/>
            <person name="Dacks J.B."/>
            <person name="Delwiche C.F."/>
            <person name="Dyhrman S.T."/>
            <person name="Glockner G."/>
            <person name="John U."/>
            <person name="Richards T."/>
            <person name="Worden A.Z."/>
            <person name="Zhang X."/>
            <person name="Grigoriev I.V."/>
            <person name="Allen A.E."/>
            <person name="Bidle K."/>
            <person name="Borodovsky M."/>
            <person name="Bowler C."/>
            <person name="Brownlee C."/>
            <person name="Cock J.M."/>
            <person name="Elias M."/>
            <person name="Gladyshev V.N."/>
            <person name="Groth M."/>
            <person name="Guda C."/>
            <person name="Hadaegh A."/>
            <person name="Iglesias-Rodriguez M.D."/>
            <person name="Jenkins J."/>
            <person name="Jones B.M."/>
            <person name="Lawson T."/>
            <person name="Leese F."/>
            <person name="Lindquist E."/>
            <person name="Lobanov A."/>
            <person name="Lomsadze A."/>
            <person name="Malik S.B."/>
            <person name="Marsh M.E."/>
            <person name="Mackinder L."/>
            <person name="Mock T."/>
            <person name="Mueller-Roeber B."/>
            <person name="Pagarete A."/>
            <person name="Parker M."/>
            <person name="Probert I."/>
            <person name="Quesneville H."/>
            <person name="Raines C."/>
            <person name="Rensing S.A."/>
            <person name="Riano-Pachon D.M."/>
            <person name="Richier S."/>
            <person name="Rokitta S."/>
            <person name="Shiraiwa Y."/>
            <person name="Soanes D.M."/>
            <person name="van der Giezen M."/>
            <person name="Wahlund T.M."/>
            <person name="Williams B."/>
            <person name="Wilson W."/>
            <person name="Wolfe G."/>
            <person name="Wurch L.L."/>
        </authorList>
    </citation>
    <scope>NUCLEOTIDE SEQUENCE</scope>
</reference>
<dbReference type="KEGG" id="ehx:EMIHUDRAFT_194723"/>
<dbReference type="EnsemblProtists" id="EOD42038">
    <property type="protein sequence ID" value="EOD42038"/>
    <property type="gene ID" value="EMIHUDRAFT_194723"/>
</dbReference>
<keyword evidence="2" id="KW-1185">Reference proteome</keyword>
<proteinExistence type="predicted"/>
<reference evidence="1" key="2">
    <citation type="submission" date="2024-10" db="UniProtKB">
        <authorList>
            <consortium name="EnsemblProtists"/>
        </authorList>
    </citation>
    <scope>IDENTIFICATION</scope>
</reference>
<evidence type="ECO:0000313" key="1">
    <source>
        <dbReference type="EnsemblProtists" id="EOD42038"/>
    </source>
</evidence>
<dbReference type="PaxDb" id="2903-EOD42038"/>
<sequence>MPLAALTPLAIISGCLTVAGVGMHLNHWLFTGEEGLWSRDRLIKKGYIKQ</sequence>
<protein>
    <submittedName>
        <fullName evidence="1">Uncharacterized protein</fullName>
    </submittedName>
</protein>
<organism evidence="1 2">
    <name type="scientific">Emiliania huxleyi (strain CCMP1516)</name>
    <dbReference type="NCBI Taxonomy" id="280463"/>
    <lineage>
        <taxon>Eukaryota</taxon>
        <taxon>Haptista</taxon>
        <taxon>Haptophyta</taxon>
        <taxon>Prymnesiophyceae</taxon>
        <taxon>Isochrysidales</taxon>
        <taxon>Noelaerhabdaceae</taxon>
        <taxon>Emiliania</taxon>
    </lineage>
</organism>
<dbReference type="Proteomes" id="UP000013827">
    <property type="component" value="Unassembled WGS sequence"/>
</dbReference>
<name>A0A0D3L203_EMIH1</name>
<evidence type="ECO:0000313" key="2">
    <source>
        <dbReference type="Proteomes" id="UP000013827"/>
    </source>
</evidence>
<dbReference type="AlphaFoldDB" id="A0A0D3L203"/>